<sequence>MLLTREHQSNLSNYIASLPSKGGEIFHGTSTKVRESAHSMKAEWNSFWKTHRRIFGAVTIAITLAATSGLTSACTCTGDSCDTTDTSNPNKPQVQTQEQCMTFDYSVTGPYVGPNGNDSHLTGGGPPYHEISHELLDSTPGKENTYAVKMCRTIGAQ</sequence>
<dbReference type="STRING" id="1798382.A3D77_06355"/>
<evidence type="ECO:0000313" key="1">
    <source>
        <dbReference type="EMBL" id="OGG14104.1"/>
    </source>
</evidence>
<proteinExistence type="predicted"/>
<accession>A0A1F5ZP40</accession>
<dbReference type="EMBL" id="MFJL01000027">
    <property type="protein sequence ID" value="OGG14104.1"/>
    <property type="molecule type" value="Genomic_DNA"/>
</dbReference>
<organism evidence="1 2">
    <name type="scientific">Candidatus Gottesmanbacteria bacterium RIFCSPHIGHO2_02_FULL_39_11</name>
    <dbReference type="NCBI Taxonomy" id="1798382"/>
    <lineage>
        <taxon>Bacteria</taxon>
        <taxon>Candidatus Gottesmaniibacteriota</taxon>
    </lineage>
</organism>
<name>A0A1F5ZP40_9BACT</name>
<dbReference type="AlphaFoldDB" id="A0A1F5ZP40"/>
<gene>
    <name evidence="1" type="ORF">A3D77_06355</name>
</gene>
<evidence type="ECO:0000313" key="2">
    <source>
        <dbReference type="Proteomes" id="UP000176923"/>
    </source>
</evidence>
<protein>
    <submittedName>
        <fullName evidence="1">Uncharacterized protein</fullName>
    </submittedName>
</protein>
<dbReference type="Proteomes" id="UP000176923">
    <property type="component" value="Unassembled WGS sequence"/>
</dbReference>
<reference evidence="1 2" key="1">
    <citation type="journal article" date="2016" name="Nat. Commun.">
        <title>Thousands of microbial genomes shed light on interconnected biogeochemical processes in an aquifer system.</title>
        <authorList>
            <person name="Anantharaman K."/>
            <person name="Brown C.T."/>
            <person name="Hug L.A."/>
            <person name="Sharon I."/>
            <person name="Castelle C.J."/>
            <person name="Probst A.J."/>
            <person name="Thomas B.C."/>
            <person name="Singh A."/>
            <person name="Wilkins M.J."/>
            <person name="Karaoz U."/>
            <person name="Brodie E.L."/>
            <person name="Williams K.H."/>
            <person name="Hubbard S.S."/>
            <person name="Banfield J.F."/>
        </authorList>
    </citation>
    <scope>NUCLEOTIDE SEQUENCE [LARGE SCALE GENOMIC DNA]</scope>
</reference>
<comment type="caution">
    <text evidence="1">The sequence shown here is derived from an EMBL/GenBank/DDBJ whole genome shotgun (WGS) entry which is preliminary data.</text>
</comment>